<dbReference type="KEGG" id="alm:AO498_07340"/>
<dbReference type="AlphaFoldDB" id="A0A142EM70"/>
<dbReference type="InterPro" id="IPR003423">
    <property type="entry name" value="OMP_efflux"/>
</dbReference>
<evidence type="ECO:0000256" key="3">
    <source>
        <dbReference type="ARBA" id="ARBA00022448"/>
    </source>
</evidence>
<sequence length="452" mass="50219">MKNYLLILAFLGLGVGQVHAQEVVQLTLKDALEYAMENNVNTRNARLETLVSKATIKETTATGLPQITGAFNLDYNPSIPVVFLPNEPPFGNPDIPGDVIPARFGISYSSGLAVNVKQMIFNGSFFVGLRAARTLEQLTDFDLKKAENDVVENVKKAYFGVLVSQERVKLGKANLARLDTLLKETKALNEAGFAEKIEVSRVQVQRNNAYTQFEQSIAAYQISQQILKLQMGMPMDYELALTETLTELNPAAEIQELLTTEASGRVEMNQLETNIELAKLDLKNNLVQYMPTIDLNGNIRRSGAGNELNRVYNKQNWFGSSLIGISMSIPIFDGLAKSARIQKNRIQISQLENQRNFLTESFKNEVFTAKTNLKNDFDLLEVQRENLDLATEVFRVAKVKYQEGVGSNLEVVDADAALIQAEINYLGAIYDGLISLVELEKALGLLKADLTN</sequence>
<evidence type="ECO:0000256" key="8">
    <source>
        <dbReference type="SAM" id="SignalP"/>
    </source>
</evidence>
<comment type="similarity">
    <text evidence="2">Belongs to the outer membrane factor (OMF) (TC 1.B.17) family.</text>
</comment>
<feature type="chain" id="PRO_5007494740" description="Transporter" evidence="8">
    <location>
        <begin position="21"/>
        <end position="452"/>
    </location>
</feature>
<dbReference type="STRING" id="1727163.AO498_07340"/>
<organism evidence="9 10">
    <name type="scientific">Algoriphagus sanaruensis</name>
    <dbReference type="NCBI Taxonomy" id="1727163"/>
    <lineage>
        <taxon>Bacteria</taxon>
        <taxon>Pseudomonadati</taxon>
        <taxon>Bacteroidota</taxon>
        <taxon>Cytophagia</taxon>
        <taxon>Cytophagales</taxon>
        <taxon>Cyclobacteriaceae</taxon>
        <taxon>Algoriphagus</taxon>
    </lineage>
</organism>
<dbReference type="Proteomes" id="UP000073816">
    <property type="component" value="Chromosome"/>
</dbReference>
<protein>
    <recommendedName>
        <fullName evidence="11">Transporter</fullName>
    </recommendedName>
</protein>
<comment type="subcellular location">
    <subcellularLocation>
        <location evidence="1">Cell outer membrane</location>
    </subcellularLocation>
</comment>
<dbReference type="EMBL" id="CP012836">
    <property type="protein sequence ID" value="AMQ56225.1"/>
    <property type="molecule type" value="Genomic_DNA"/>
</dbReference>
<evidence type="ECO:0000256" key="5">
    <source>
        <dbReference type="ARBA" id="ARBA00022692"/>
    </source>
</evidence>
<accession>A0A142EM70</accession>
<evidence type="ECO:0000256" key="2">
    <source>
        <dbReference type="ARBA" id="ARBA00007613"/>
    </source>
</evidence>
<evidence type="ECO:0000256" key="7">
    <source>
        <dbReference type="ARBA" id="ARBA00023237"/>
    </source>
</evidence>
<keyword evidence="8" id="KW-0732">Signal</keyword>
<keyword evidence="4" id="KW-1134">Transmembrane beta strand</keyword>
<dbReference type="OrthoDB" id="367883at2"/>
<keyword evidence="5" id="KW-0812">Transmembrane</keyword>
<dbReference type="Pfam" id="PF02321">
    <property type="entry name" value="OEP"/>
    <property type="match status" value="2"/>
</dbReference>
<reference evidence="10" key="1">
    <citation type="submission" date="2015-09" db="EMBL/GenBank/DDBJ databases">
        <title>Complete sequence of Algoriphagus sp. M8-2.</title>
        <authorList>
            <person name="Shintani M."/>
        </authorList>
    </citation>
    <scope>NUCLEOTIDE SEQUENCE [LARGE SCALE GENOMIC DNA]</scope>
    <source>
        <strain evidence="10">M8-2</strain>
    </source>
</reference>
<dbReference type="GO" id="GO:0015562">
    <property type="term" value="F:efflux transmembrane transporter activity"/>
    <property type="evidence" value="ECO:0007669"/>
    <property type="project" value="InterPro"/>
</dbReference>
<keyword evidence="6" id="KW-0472">Membrane</keyword>
<evidence type="ECO:0000313" key="10">
    <source>
        <dbReference type="Proteomes" id="UP000073816"/>
    </source>
</evidence>
<dbReference type="InterPro" id="IPR051906">
    <property type="entry name" value="TolC-like"/>
</dbReference>
<dbReference type="PATRIC" id="fig|1727163.4.peg.1525"/>
<dbReference type="PANTHER" id="PTHR30026">
    <property type="entry name" value="OUTER MEMBRANE PROTEIN TOLC"/>
    <property type="match status" value="1"/>
</dbReference>
<dbReference type="GO" id="GO:0009279">
    <property type="term" value="C:cell outer membrane"/>
    <property type="evidence" value="ECO:0007669"/>
    <property type="project" value="UniProtKB-SubCell"/>
</dbReference>
<feature type="signal peptide" evidence="8">
    <location>
        <begin position="1"/>
        <end position="20"/>
    </location>
</feature>
<evidence type="ECO:0008006" key="11">
    <source>
        <dbReference type="Google" id="ProtNLM"/>
    </source>
</evidence>
<name>A0A142EM70_9BACT</name>
<dbReference type="PANTHER" id="PTHR30026:SF20">
    <property type="entry name" value="OUTER MEMBRANE PROTEIN TOLC"/>
    <property type="match status" value="1"/>
</dbReference>
<evidence type="ECO:0000256" key="4">
    <source>
        <dbReference type="ARBA" id="ARBA00022452"/>
    </source>
</evidence>
<dbReference type="GO" id="GO:1990281">
    <property type="term" value="C:efflux pump complex"/>
    <property type="evidence" value="ECO:0007669"/>
    <property type="project" value="TreeGrafter"/>
</dbReference>
<keyword evidence="7" id="KW-0998">Cell outer membrane</keyword>
<dbReference type="GO" id="GO:0015288">
    <property type="term" value="F:porin activity"/>
    <property type="evidence" value="ECO:0007669"/>
    <property type="project" value="TreeGrafter"/>
</dbReference>
<keyword evidence="3" id="KW-0813">Transport</keyword>
<gene>
    <name evidence="9" type="ORF">AO498_07340</name>
</gene>
<keyword evidence="10" id="KW-1185">Reference proteome</keyword>
<proteinExistence type="inferred from homology"/>
<evidence type="ECO:0000256" key="6">
    <source>
        <dbReference type="ARBA" id="ARBA00023136"/>
    </source>
</evidence>
<evidence type="ECO:0000313" key="9">
    <source>
        <dbReference type="EMBL" id="AMQ56225.1"/>
    </source>
</evidence>
<reference evidence="9 10" key="2">
    <citation type="journal article" date="2016" name="Genome Announc.">
        <title>Complete Genome Sequence of Algoriphagus sp. Strain M8-2, Isolated from a Brackish Lake.</title>
        <authorList>
            <person name="Muraguchi Y."/>
            <person name="Kushimoto K."/>
            <person name="Ohtsubo Y."/>
            <person name="Suzuki T."/>
            <person name="Dohra H."/>
            <person name="Kimbara K."/>
            <person name="Shintani M."/>
        </authorList>
    </citation>
    <scope>NUCLEOTIDE SEQUENCE [LARGE SCALE GENOMIC DNA]</scope>
    <source>
        <strain evidence="9 10">M8-2</strain>
    </source>
</reference>
<evidence type="ECO:0000256" key="1">
    <source>
        <dbReference type="ARBA" id="ARBA00004442"/>
    </source>
</evidence>
<dbReference type="Gene3D" id="1.20.1600.10">
    <property type="entry name" value="Outer membrane efflux proteins (OEP)"/>
    <property type="match status" value="1"/>
</dbReference>
<dbReference type="SUPFAM" id="SSF56954">
    <property type="entry name" value="Outer membrane efflux proteins (OEP)"/>
    <property type="match status" value="1"/>
</dbReference>
<dbReference type="RefSeq" id="WP_067545371.1">
    <property type="nucleotide sequence ID" value="NZ_CP012836.1"/>
</dbReference>